<evidence type="ECO:0000313" key="2">
    <source>
        <dbReference type="Proteomes" id="UP000494218"/>
    </source>
</evidence>
<gene>
    <name evidence="1" type="ORF">BLA23254_06876</name>
</gene>
<name>A0A6P2S4P3_BURL3</name>
<dbReference type="AlphaFoldDB" id="A0A6P2S4P3"/>
<protein>
    <submittedName>
        <fullName evidence="1">Uncharacterized protein</fullName>
    </submittedName>
</protein>
<sequence>MSKLKDLVIRHSAEIRQLQRTAIETISGALEMATSLPQLKTTIQEALDALAIRQRTAEERYSVKLQEIDRSARKRTES</sequence>
<reference evidence="1 2" key="1">
    <citation type="submission" date="2019-09" db="EMBL/GenBank/DDBJ databases">
        <authorList>
            <person name="Depoorter E."/>
        </authorList>
    </citation>
    <scope>NUCLEOTIDE SEQUENCE [LARGE SCALE GENOMIC DNA]</scope>
    <source>
        <strain evidence="1">LMG 23254</strain>
    </source>
</reference>
<accession>A0A6P2S4P3</accession>
<dbReference type="EMBL" id="CABVPW010000048">
    <property type="protein sequence ID" value="VWC39778.1"/>
    <property type="molecule type" value="Genomic_DNA"/>
</dbReference>
<dbReference type="Proteomes" id="UP000494218">
    <property type="component" value="Unassembled WGS sequence"/>
</dbReference>
<proteinExistence type="predicted"/>
<evidence type="ECO:0000313" key="1">
    <source>
        <dbReference type="EMBL" id="VWC39778.1"/>
    </source>
</evidence>
<organism evidence="1 2">
    <name type="scientific">Burkholderia lata (strain ATCC 17760 / DSM 23089 / LMG 22485 / NCIMB 9086 / R18194 / 383)</name>
    <dbReference type="NCBI Taxonomy" id="482957"/>
    <lineage>
        <taxon>Bacteria</taxon>
        <taxon>Pseudomonadati</taxon>
        <taxon>Pseudomonadota</taxon>
        <taxon>Betaproteobacteria</taxon>
        <taxon>Burkholderiales</taxon>
        <taxon>Burkholderiaceae</taxon>
        <taxon>Burkholderia</taxon>
        <taxon>Burkholderia cepacia complex</taxon>
    </lineage>
</organism>